<organism evidence="1 2">
    <name type="scientific">Lentibacillus salicampi</name>
    <dbReference type="NCBI Taxonomy" id="175306"/>
    <lineage>
        <taxon>Bacteria</taxon>
        <taxon>Bacillati</taxon>
        <taxon>Bacillota</taxon>
        <taxon>Bacilli</taxon>
        <taxon>Bacillales</taxon>
        <taxon>Bacillaceae</taxon>
        <taxon>Lentibacillus</taxon>
    </lineage>
</organism>
<keyword evidence="2" id="KW-1185">Reference proteome</keyword>
<gene>
    <name evidence="1" type="ORF">E4U82_04610</name>
</gene>
<name>A0A4Y9AI64_9BACI</name>
<dbReference type="AlphaFoldDB" id="A0A4Y9AI64"/>
<protein>
    <recommendedName>
        <fullName evidence="3">LysM domain-containing protein</fullName>
    </recommendedName>
</protein>
<sequence length="110" mass="12553">MNSIKKLLIYIFAVLFLVSIYQDLTAGTPLNSNPNPQKQDNRTLEQETLTAIKVKVNEGDTVLSIVEKLNDQSNRPLDISQIQTDFKALNPHVEPLHIKSGTYYYFPLYN</sequence>
<evidence type="ECO:0000313" key="1">
    <source>
        <dbReference type="EMBL" id="TFJ94101.1"/>
    </source>
</evidence>
<evidence type="ECO:0000313" key="2">
    <source>
        <dbReference type="Proteomes" id="UP000298484"/>
    </source>
</evidence>
<accession>A0A4Y9AI64</accession>
<reference evidence="1 2" key="1">
    <citation type="submission" date="2019-03" db="EMBL/GenBank/DDBJ databases">
        <title>Genome sequence of Lentibacillus salicampi ATCC BAA-719.</title>
        <authorList>
            <person name="Maclea K.S."/>
            <person name="Simoes Junior M."/>
        </authorList>
    </citation>
    <scope>NUCLEOTIDE SEQUENCE [LARGE SCALE GENOMIC DNA]</scope>
    <source>
        <strain evidence="1 2">ATCC BAA-719</strain>
    </source>
</reference>
<comment type="caution">
    <text evidence="1">The sequence shown here is derived from an EMBL/GenBank/DDBJ whole genome shotgun (WGS) entry which is preliminary data.</text>
</comment>
<evidence type="ECO:0008006" key="3">
    <source>
        <dbReference type="Google" id="ProtNLM"/>
    </source>
</evidence>
<dbReference type="RefSeq" id="WP_135108901.1">
    <property type="nucleotide sequence ID" value="NZ_SRHY01000003.1"/>
</dbReference>
<proteinExistence type="predicted"/>
<dbReference type="OrthoDB" id="2691912at2"/>
<dbReference type="Proteomes" id="UP000298484">
    <property type="component" value="Unassembled WGS sequence"/>
</dbReference>
<dbReference type="EMBL" id="SRHY01000003">
    <property type="protein sequence ID" value="TFJ94101.1"/>
    <property type="molecule type" value="Genomic_DNA"/>
</dbReference>